<dbReference type="Gene3D" id="3.40.630.30">
    <property type="match status" value="1"/>
</dbReference>
<dbReference type="EMBL" id="BAAABY010000053">
    <property type="protein sequence ID" value="GAA0493097.1"/>
    <property type="molecule type" value="Genomic_DNA"/>
</dbReference>
<accession>A0ABP3L6K9</accession>
<keyword evidence="2" id="KW-0012">Acyltransferase</keyword>
<evidence type="ECO:0000256" key="2">
    <source>
        <dbReference type="ARBA" id="ARBA00023315"/>
    </source>
</evidence>
<proteinExistence type="predicted"/>
<gene>
    <name evidence="4" type="ORF">GCM10010361_67850</name>
</gene>
<keyword evidence="1" id="KW-0808">Transferase</keyword>
<organism evidence="4 5">
    <name type="scientific">Streptomyces olivaceiscleroticus</name>
    <dbReference type="NCBI Taxonomy" id="68245"/>
    <lineage>
        <taxon>Bacteria</taxon>
        <taxon>Bacillati</taxon>
        <taxon>Actinomycetota</taxon>
        <taxon>Actinomycetes</taxon>
        <taxon>Kitasatosporales</taxon>
        <taxon>Streptomycetaceae</taxon>
        <taxon>Streptomyces</taxon>
    </lineage>
</organism>
<evidence type="ECO:0000256" key="1">
    <source>
        <dbReference type="ARBA" id="ARBA00022679"/>
    </source>
</evidence>
<protein>
    <submittedName>
        <fullName evidence="4">GNAT family N-acetyltransferase</fullName>
    </submittedName>
</protein>
<dbReference type="Pfam" id="PF00583">
    <property type="entry name" value="Acetyltransf_1"/>
    <property type="match status" value="1"/>
</dbReference>
<dbReference type="InterPro" id="IPR000182">
    <property type="entry name" value="GNAT_dom"/>
</dbReference>
<dbReference type="SUPFAM" id="SSF55729">
    <property type="entry name" value="Acyl-CoA N-acyltransferases (Nat)"/>
    <property type="match status" value="1"/>
</dbReference>
<dbReference type="PROSITE" id="PS51186">
    <property type="entry name" value="GNAT"/>
    <property type="match status" value="1"/>
</dbReference>
<evidence type="ECO:0000259" key="3">
    <source>
        <dbReference type="PROSITE" id="PS51186"/>
    </source>
</evidence>
<evidence type="ECO:0000313" key="4">
    <source>
        <dbReference type="EMBL" id="GAA0493097.1"/>
    </source>
</evidence>
<dbReference type="Proteomes" id="UP001500909">
    <property type="component" value="Unassembled WGS sequence"/>
</dbReference>
<reference evidence="5" key="1">
    <citation type="journal article" date="2019" name="Int. J. Syst. Evol. Microbiol.">
        <title>The Global Catalogue of Microorganisms (GCM) 10K type strain sequencing project: providing services to taxonomists for standard genome sequencing and annotation.</title>
        <authorList>
            <consortium name="The Broad Institute Genomics Platform"/>
            <consortium name="The Broad Institute Genome Sequencing Center for Infectious Disease"/>
            <person name="Wu L."/>
            <person name="Ma J."/>
        </authorList>
    </citation>
    <scope>NUCLEOTIDE SEQUENCE [LARGE SCALE GENOMIC DNA]</scope>
    <source>
        <strain evidence="5">JCM 4805</strain>
    </source>
</reference>
<sequence>MEIVSRAYDHPHVSSLVERLQAEYVRIYGAPDSSPTDHQQFSPPRGAFAVGYENAVPVAMGGWRFREDGRAELKRMYVVDERRGSGHSRAVLAWLEASAATAGAPAIVLETNQRHPAAIGLYRSCGYTEVPAFGYYADDPLTVYLGRPLPPRARLG</sequence>
<keyword evidence="5" id="KW-1185">Reference proteome</keyword>
<feature type="domain" description="N-acetyltransferase" evidence="3">
    <location>
        <begin position="1"/>
        <end position="150"/>
    </location>
</feature>
<name>A0ABP3L6K9_9ACTN</name>
<dbReference type="PANTHER" id="PTHR43877">
    <property type="entry name" value="AMINOALKYLPHOSPHONATE N-ACETYLTRANSFERASE-RELATED-RELATED"/>
    <property type="match status" value="1"/>
</dbReference>
<evidence type="ECO:0000313" key="5">
    <source>
        <dbReference type="Proteomes" id="UP001500909"/>
    </source>
</evidence>
<dbReference type="PANTHER" id="PTHR43877:SF2">
    <property type="entry name" value="AMINOALKYLPHOSPHONATE N-ACETYLTRANSFERASE-RELATED"/>
    <property type="match status" value="1"/>
</dbReference>
<comment type="caution">
    <text evidence="4">The sequence shown here is derived from an EMBL/GenBank/DDBJ whole genome shotgun (WGS) entry which is preliminary data.</text>
</comment>
<dbReference type="InterPro" id="IPR050832">
    <property type="entry name" value="Bact_Acetyltransf"/>
</dbReference>
<dbReference type="RefSeq" id="WP_346099296.1">
    <property type="nucleotide sequence ID" value="NZ_BAAABY010000053.1"/>
</dbReference>
<dbReference type="InterPro" id="IPR016181">
    <property type="entry name" value="Acyl_CoA_acyltransferase"/>
</dbReference>